<organism evidence="2 3">
    <name type="scientific">Pseudobacteroides cellulosolvens ATCC 35603 = DSM 2933</name>
    <dbReference type="NCBI Taxonomy" id="398512"/>
    <lineage>
        <taxon>Bacteria</taxon>
        <taxon>Bacillati</taxon>
        <taxon>Bacillota</taxon>
        <taxon>Clostridia</taxon>
        <taxon>Eubacteriales</taxon>
        <taxon>Oscillospiraceae</taxon>
        <taxon>Pseudobacteroides</taxon>
    </lineage>
</organism>
<dbReference type="EMBL" id="LGTC01000001">
    <property type="protein sequence ID" value="KNY29079.1"/>
    <property type="molecule type" value="Genomic_DNA"/>
</dbReference>
<keyword evidence="3" id="KW-1185">Reference proteome</keyword>
<evidence type="ECO:0000313" key="3">
    <source>
        <dbReference type="Proteomes" id="UP000036923"/>
    </source>
</evidence>
<dbReference type="SUPFAM" id="SSF47413">
    <property type="entry name" value="lambda repressor-like DNA-binding domains"/>
    <property type="match status" value="1"/>
</dbReference>
<protein>
    <submittedName>
        <fullName evidence="2">Helix-turn-helix domain protein</fullName>
    </submittedName>
</protein>
<sequence length="147" mass="17144">MSKCEDQVLAKRIGAKIRGIRGNLSREEFVEAIDRIVTPQSLYRVEKGLRKASDKVLQKISEKFNKPLSWFYEPDCETEAIQAEFSRLKILEAIQNDPSLLEFFEKLSQRSDLKIMFKQVKDLSPESIKRLIRIIRAIEDEEDENPT</sequence>
<dbReference type="STRING" id="398512.Bccel_4353"/>
<dbReference type="eggNOG" id="COG1476">
    <property type="taxonomic scope" value="Bacteria"/>
</dbReference>
<dbReference type="AlphaFoldDB" id="A0A0L6JTM8"/>
<dbReference type="InterPro" id="IPR010982">
    <property type="entry name" value="Lambda_DNA-bd_dom_sf"/>
</dbReference>
<evidence type="ECO:0000313" key="2">
    <source>
        <dbReference type="EMBL" id="KNY29079.1"/>
    </source>
</evidence>
<dbReference type="Pfam" id="PF01381">
    <property type="entry name" value="HTH_3"/>
    <property type="match status" value="1"/>
</dbReference>
<dbReference type="PROSITE" id="PS50943">
    <property type="entry name" value="HTH_CROC1"/>
    <property type="match status" value="1"/>
</dbReference>
<dbReference type="Proteomes" id="UP000036923">
    <property type="component" value="Unassembled WGS sequence"/>
</dbReference>
<dbReference type="InterPro" id="IPR001387">
    <property type="entry name" value="Cro/C1-type_HTH"/>
</dbReference>
<accession>A0A0L6JTM8</accession>
<dbReference type="Gene3D" id="1.10.260.40">
    <property type="entry name" value="lambda repressor-like DNA-binding domains"/>
    <property type="match status" value="1"/>
</dbReference>
<comment type="caution">
    <text evidence="2">The sequence shown here is derived from an EMBL/GenBank/DDBJ whole genome shotgun (WGS) entry which is preliminary data.</text>
</comment>
<dbReference type="RefSeq" id="WP_010244710.1">
    <property type="nucleotide sequence ID" value="NZ_JQKC01000005.1"/>
</dbReference>
<gene>
    <name evidence="2" type="ORF">Bccel_4353</name>
</gene>
<dbReference type="OrthoDB" id="9812960at2"/>
<reference evidence="3" key="1">
    <citation type="submission" date="2015-07" db="EMBL/GenBank/DDBJ databases">
        <title>Near-Complete Genome Sequence of the Cellulolytic Bacterium Bacteroides (Pseudobacteroides) cellulosolvens ATCC 35603.</title>
        <authorList>
            <person name="Dassa B."/>
            <person name="Utturkar S.M."/>
            <person name="Klingeman D.M."/>
            <person name="Hurt R.A."/>
            <person name="Keller M."/>
            <person name="Xu J."/>
            <person name="Reddy Y.H.K."/>
            <person name="Borovok I."/>
            <person name="Grinberg I.R."/>
            <person name="Lamed R."/>
            <person name="Zhivin O."/>
            <person name="Bayer E.A."/>
            <person name="Brown S.D."/>
        </authorList>
    </citation>
    <scope>NUCLEOTIDE SEQUENCE [LARGE SCALE GENOMIC DNA]</scope>
    <source>
        <strain evidence="3">DSM 2933</strain>
    </source>
</reference>
<feature type="domain" description="HTH cro/C1-type" evidence="1">
    <location>
        <begin position="37"/>
        <end position="71"/>
    </location>
</feature>
<dbReference type="SMART" id="SM00530">
    <property type="entry name" value="HTH_XRE"/>
    <property type="match status" value="1"/>
</dbReference>
<evidence type="ECO:0000259" key="1">
    <source>
        <dbReference type="PROSITE" id="PS50943"/>
    </source>
</evidence>
<dbReference type="GO" id="GO:0003677">
    <property type="term" value="F:DNA binding"/>
    <property type="evidence" value="ECO:0007669"/>
    <property type="project" value="InterPro"/>
</dbReference>
<proteinExistence type="predicted"/>
<name>A0A0L6JTM8_9FIRM</name>